<evidence type="ECO:0000259" key="10">
    <source>
        <dbReference type="Pfam" id="PF08799"/>
    </source>
</evidence>
<proteinExistence type="inferred from homology"/>
<evidence type="ECO:0000256" key="4">
    <source>
        <dbReference type="ARBA" id="ARBA00022664"/>
    </source>
</evidence>
<dbReference type="Gene3D" id="4.10.280.110">
    <property type="entry name" value="Pre-mRNA processing factor 4 domain"/>
    <property type="match status" value="1"/>
</dbReference>
<feature type="compositionally biased region" description="Basic and acidic residues" evidence="8">
    <location>
        <begin position="21"/>
        <end position="54"/>
    </location>
</feature>
<gene>
    <name evidence="11" type="ORF">CYCCA115_LOCUS10449</name>
</gene>
<evidence type="ECO:0000256" key="3">
    <source>
        <dbReference type="ARBA" id="ARBA00018242"/>
    </source>
</evidence>
<evidence type="ECO:0000256" key="8">
    <source>
        <dbReference type="SAM" id="MobiDB-lite"/>
    </source>
</evidence>
<dbReference type="PANTHER" id="PTHR13007">
    <property type="entry name" value="PRE-MRNA SPLICING FACTOR-RELATED"/>
    <property type="match status" value="1"/>
</dbReference>
<evidence type="ECO:0000259" key="9">
    <source>
        <dbReference type="Pfam" id="PF02840"/>
    </source>
</evidence>
<dbReference type="GO" id="GO:0000350">
    <property type="term" value="P:generation of catalytic spliceosome for second transesterification step"/>
    <property type="evidence" value="ECO:0007669"/>
    <property type="project" value="TreeGrafter"/>
</dbReference>
<dbReference type="Gene3D" id="1.20.940.10">
    <property type="entry name" value="Functional domain of the splicing factor Prp18"/>
    <property type="match status" value="1"/>
</dbReference>
<feature type="compositionally biased region" description="Basic and acidic residues" evidence="8">
    <location>
        <begin position="160"/>
        <end position="174"/>
    </location>
</feature>
<organism evidence="11 12">
    <name type="scientific">Cylindrotheca closterium</name>
    <dbReference type="NCBI Taxonomy" id="2856"/>
    <lineage>
        <taxon>Eukaryota</taxon>
        <taxon>Sar</taxon>
        <taxon>Stramenopiles</taxon>
        <taxon>Ochrophyta</taxon>
        <taxon>Bacillariophyta</taxon>
        <taxon>Bacillariophyceae</taxon>
        <taxon>Bacillariophycidae</taxon>
        <taxon>Bacillariales</taxon>
        <taxon>Bacillariaceae</taxon>
        <taxon>Cylindrotheca</taxon>
    </lineage>
</organism>
<dbReference type="Proteomes" id="UP001295423">
    <property type="component" value="Unassembled WGS sequence"/>
</dbReference>
<dbReference type="InterPro" id="IPR014906">
    <property type="entry name" value="PRP4-like"/>
</dbReference>
<evidence type="ECO:0000256" key="5">
    <source>
        <dbReference type="ARBA" id="ARBA00022728"/>
    </source>
</evidence>
<accession>A0AAD2CVB5</accession>
<evidence type="ECO:0000256" key="7">
    <source>
        <dbReference type="ARBA" id="ARBA00023242"/>
    </source>
</evidence>
<feature type="region of interest" description="Disordered" evidence="8">
    <location>
        <begin position="140"/>
        <end position="181"/>
    </location>
</feature>
<evidence type="ECO:0000256" key="2">
    <source>
        <dbReference type="ARBA" id="ARBA00008137"/>
    </source>
</evidence>
<feature type="domain" description="Pre-mRNA processing factor 4 (PRP4)-like" evidence="10">
    <location>
        <begin position="81"/>
        <end position="106"/>
    </location>
</feature>
<reference evidence="11" key="1">
    <citation type="submission" date="2023-08" db="EMBL/GenBank/DDBJ databases">
        <authorList>
            <person name="Audoor S."/>
            <person name="Bilcke G."/>
        </authorList>
    </citation>
    <scope>NUCLEOTIDE SEQUENCE</scope>
</reference>
<dbReference type="Pfam" id="PF02840">
    <property type="entry name" value="Prp18"/>
    <property type="match status" value="1"/>
</dbReference>
<keyword evidence="7" id="KW-0539">Nucleus</keyword>
<evidence type="ECO:0000256" key="1">
    <source>
        <dbReference type="ARBA" id="ARBA00004123"/>
    </source>
</evidence>
<dbReference type="InterPro" id="IPR039979">
    <property type="entry name" value="PRPF18"/>
</dbReference>
<dbReference type="SUPFAM" id="SSF47938">
    <property type="entry name" value="Functional domain of the splicing factor Prp18"/>
    <property type="match status" value="1"/>
</dbReference>
<dbReference type="InterPro" id="IPR036285">
    <property type="entry name" value="PRP4-like_sf"/>
</dbReference>
<dbReference type="GO" id="GO:0071021">
    <property type="term" value="C:U2-type post-spliceosomal complex"/>
    <property type="evidence" value="ECO:0007669"/>
    <property type="project" value="TreeGrafter"/>
</dbReference>
<evidence type="ECO:0000256" key="6">
    <source>
        <dbReference type="ARBA" id="ARBA00023187"/>
    </source>
</evidence>
<name>A0AAD2CVB5_9STRA</name>
<keyword evidence="12" id="KW-1185">Reference proteome</keyword>
<dbReference type="AlphaFoldDB" id="A0AAD2CVB5"/>
<evidence type="ECO:0000313" key="11">
    <source>
        <dbReference type="EMBL" id="CAJ1946308.1"/>
    </source>
</evidence>
<comment type="subcellular location">
    <subcellularLocation>
        <location evidence="1">Nucleus</location>
    </subcellularLocation>
</comment>
<keyword evidence="4" id="KW-0507">mRNA processing</keyword>
<feature type="region of interest" description="Disordered" evidence="8">
    <location>
        <begin position="1"/>
        <end position="80"/>
    </location>
</feature>
<comment type="caution">
    <text evidence="11">The sequence shown here is derived from an EMBL/GenBank/DDBJ whole genome shotgun (WGS) entry which is preliminary data.</text>
</comment>
<dbReference type="InterPro" id="IPR004098">
    <property type="entry name" value="Prp18"/>
</dbReference>
<feature type="compositionally biased region" description="Low complexity" evidence="8">
    <location>
        <begin position="144"/>
        <end position="154"/>
    </location>
</feature>
<dbReference type="SUPFAM" id="SSF158230">
    <property type="entry name" value="PRP4-like"/>
    <property type="match status" value="1"/>
</dbReference>
<sequence length="338" mass="38300">MVQALPVPDADQAANLKRSQAQHEEKENADSLSDSGKDKGDNSKDDDAEGGKKESSKKKSGTVESSQVSEEDQFSPSSITKQLREFGLPIQFFGESHNQRFQRLKDALEQQKKSLAGQSEMDEFRLGKGHGIRNTFLGRKEDQGQQQQQQQQQHQNKKRKLEEERKETKVKEAAADNDDQDDPPKVIYKFFKTLLKQWEQDLTERSDIVARSLAGRNESRTLKQCKDYIRPLFKLCKSRKLGEGIQGHLMKIVQFAKEGEFVRANDAYIDVSIGRAAWPIGVTMVGIHARSGREKIGAANVAHVMNSELQRKYLTSVKRLLTYAQKKRPDVDPSKKVS</sequence>
<keyword evidence="5" id="KW-0747">Spliceosome</keyword>
<dbReference type="GO" id="GO:0046540">
    <property type="term" value="C:U4/U6 x U5 tri-snRNP complex"/>
    <property type="evidence" value="ECO:0007669"/>
    <property type="project" value="TreeGrafter"/>
</dbReference>
<keyword evidence="6" id="KW-0508">mRNA splicing</keyword>
<evidence type="ECO:0000313" key="12">
    <source>
        <dbReference type="Proteomes" id="UP001295423"/>
    </source>
</evidence>
<dbReference type="EMBL" id="CAKOGP040001668">
    <property type="protein sequence ID" value="CAJ1946308.1"/>
    <property type="molecule type" value="Genomic_DNA"/>
</dbReference>
<dbReference type="Pfam" id="PF08799">
    <property type="entry name" value="PRP4"/>
    <property type="match status" value="1"/>
</dbReference>
<dbReference type="GO" id="GO:0005682">
    <property type="term" value="C:U5 snRNP"/>
    <property type="evidence" value="ECO:0007669"/>
    <property type="project" value="TreeGrafter"/>
</dbReference>
<protein>
    <recommendedName>
        <fullName evidence="3">Pre-mRNA-splicing factor 18</fullName>
    </recommendedName>
</protein>
<comment type="similarity">
    <text evidence="2">Belongs to the PRP18 family.</text>
</comment>
<dbReference type="PANTHER" id="PTHR13007:SF19">
    <property type="entry name" value="PRE-MRNA-SPLICING FACTOR 18"/>
    <property type="match status" value="1"/>
</dbReference>
<feature type="domain" description="Prp18" evidence="9">
    <location>
        <begin position="189"/>
        <end position="329"/>
    </location>
</feature>